<dbReference type="PANTHER" id="PTHR37984">
    <property type="entry name" value="PROTEIN CBG26694"/>
    <property type="match status" value="1"/>
</dbReference>
<evidence type="ECO:0000256" key="2">
    <source>
        <dbReference type="ARBA" id="ARBA00022692"/>
    </source>
</evidence>
<dbReference type="Gene3D" id="3.30.420.10">
    <property type="entry name" value="Ribonuclease H-like superfamily/Ribonuclease H"/>
    <property type="match status" value="1"/>
</dbReference>
<keyword evidence="4 7" id="KW-0472">Membrane</keyword>
<dbReference type="SUPFAM" id="SSF53098">
    <property type="entry name" value="Ribonuclease H-like"/>
    <property type="match status" value="1"/>
</dbReference>
<dbReference type="OrthoDB" id="6378618at2759"/>
<dbReference type="SUPFAM" id="SSF56672">
    <property type="entry name" value="DNA/RNA polymerases"/>
    <property type="match status" value="1"/>
</dbReference>
<dbReference type="GO" id="GO:0015074">
    <property type="term" value="P:DNA integration"/>
    <property type="evidence" value="ECO:0007669"/>
    <property type="project" value="InterPro"/>
</dbReference>
<evidence type="ECO:0000313" key="10">
    <source>
        <dbReference type="EMBL" id="KAF4672422.1"/>
    </source>
</evidence>
<feature type="compositionally biased region" description="Low complexity" evidence="6">
    <location>
        <begin position="2509"/>
        <end position="2526"/>
    </location>
</feature>
<dbReference type="Pfam" id="PF00078">
    <property type="entry name" value="RVT_1"/>
    <property type="match status" value="1"/>
</dbReference>
<keyword evidence="11" id="KW-1185">Reference proteome</keyword>
<feature type="domain" description="Reverse transcriptase" evidence="8">
    <location>
        <begin position="758"/>
        <end position="957"/>
    </location>
</feature>
<evidence type="ECO:0000259" key="8">
    <source>
        <dbReference type="PROSITE" id="PS50878"/>
    </source>
</evidence>
<dbReference type="InterPro" id="IPR050951">
    <property type="entry name" value="Retrovirus_Pol_polyprotein"/>
</dbReference>
<keyword evidence="2 7" id="KW-0812">Transmembrane</keyword>
<dbReference type="InterPro" id="IPR036397">
    <property type="entry name" value="RNaseH_sf"/>
</dbReference>
<dbReference type="EMBL" id="JAAPAO010000110">
    <property type="protein sequence ID" value="KAF4672422.1"/>
    <property type="molecule type" value="Genomic_DNA"/>
</dbReference>
<gene>
    <name evidence="10" type="ORF">FOL47_000589</name>
</gene>
<feature type="compositionally biased region" description="Basic residues" evidence="6">
    <location>
        <begin position="344"/>
        <end position="353"/>
    </location>
</feature>
<evidence type="ECO:0000256" key="6">
    <source>
        <dbReference type="SAM" id="MobiDB-lite"/>
    </source>
</evidence>
<dbReference type="InterPro" id="IPR041588">
    <property type="entry name" value="Integrase_H2C2"/>
</dbReference>
<comment type="subcellular location">
    <subcellularLocation>
        <location evidence="1">Membrane</location>
    </subcellularLocation>
</comment>
<feature type="compositionally biased region" description="Low complexity" evidence="6">
    <location>
        <begin position="407"/>
        <end position="418"/>
    </location>
</feature>
<evidence type="ECO:0000313" key="11">
    <source>
        <dbReference type="Proteomes" id="UP000591131"/>
    </source>
</evidence>
<dbReference type="PROSITE" id="PS50878">
    <property type="entry name" value="RT_POL"/>
    <property type="match status" value="1"/>
</dbReference>
<evidence type="ECO:0000256" key="7">
    <source>
        <dbReference type="SAM" id="Phobius"/>
    </source>
</evidence>
<feature type="transmembrane region" description="Helical" evidence="7">
    <location>
        <begin position="2211"/>
        <end position="2235"/>
    </location>
</feature>
<feature type="compositionally biased region" description="Polar residues" evidence="6">
    <location>
        <begin position="438"/>
        <end position="449"/>
    </location>
</feature>
<dbReference type="InterPro" id="IPR013057">
    <property type="entry name" value="AA_transpt_TM"/>
</dbReference>
<feature type="transmembrane region" description="Helical" evidence="7">
    <location>
        <begin position="2334"/>
        <end position="2353"/>
    </location>
</feature>
<dbReference type="PANTHER" id="PTHR37984:SF5">
    <property type="entry name" value="PROTEIN NYNRIN-LIKE"/>
    <property type="match status" value="1"/>
</dbReference>
<dbReference type="GO" id="GO:0003676">
    <property type="term" value="F:nucleic acid binding"/>
    <property type="evidence" value="ECO:0007669"/>
    <property type="project" value="InterPro"/>
</dbReference>
<organism evidence="10 11">
    <name type="scientific">Perkinsus chesapeaki</name>
    <name type="common">Clam parasite</name>
    <name type="synonym">Perkinsus andrewsi</name>
    <dbReference type="NCBI Taxonomy" id="330153"/>
    <lineage>
        <taxon>Eukaryota</taxon>
        <taxon>Sar</taxon>
        <taxon>Alveolata</taxon>
        <taxon>Perkinsozoa</taxon>
        <taxon>Perkinsea</taxon>
        <taxon>Perkinsida</taxon>
        <taxon>Perkinsidae</taxon>
        <taxon>Perkinsus</taxon>
    </lineage>
</organism>
<feature type="coiled-coil region" evidence="5">
    <location>
        <begin position="1954"/>
        <end position="1981"/>
    </location>
</feature>
<reference evidence="10 11" key="1">
    <citation type="submission" date="2020-04" db="EMBL/GenBank/DDBJ databases">
        <title>Perkinsus chesapeaki whole genome sequence.</title>
        <authorList>
            <person name="Bogema D.R."/>
        </authorList>
    </citation>
    <scope>NUCLEOTIDE SEQUENCE [LARGE SCALE GENOMIC DNA]</scope>
    <source>
        <strain evidence="10">ATCC PRA-425</strain>
    </source>
</reference>
<feature type="transmembrane region" description="Helical" evidence="7">
    <location>
        <begin position="2266"/>
        <end position="2291"/>
    </location>
</feature>
<feature type="domain" description="Integrase catalytic" evidence="9">
    <location>
        <begin position="1432"/>
        <end position="1611"/>
    </location>
</feature>
<evidence type="ECO:0000256" key="5">
    <source>
        <dbReference type="SAM" id="Coils"/>
    </source>
</evidence>
<dbReference type="Pfam" id="PF01490">
    <property type="entry name" value="Aa_trans"/>
    <property type="match status" value="1"/>
</dbReference>
<comment type="caution">
    <text evidence="10">The sequence shown here is derived from an EMBL/GenBank/DDBJ whole genome shotgun (WGS) entry which is preliminary data.</text>
</comment>
<dbReference type="InterPro" id="IPR043502">
    <property type="entry name" value="DNA/RNA_pol_sf"/>
</dbReference>
<feature type="compositionally biased region" description="Polar residues" evidence="6">
    <location>
        <begin position="359"/>
        <end position="370"/>
    </location>
</feature>
<accession>A0A7J6MLG0</accession>
<dbReference type="Gene3D" id="3.10.10.10">
    <property type="entry name" value="HIV Type 1 Reverse Transcriptase, subunit A, domain 1"/>
    <property type="match status" value="1"/>
</dbReference>
<dbReference type="InterPro" id="IPR000477">
    <property type="entry name" value="RT_dom"/>
</dbReference>
<dbReference type="InterPro" id="IPR043128">
    <property type="entry name" value="Rev_trsase/Diguanyl_cyclase"/>
</dbReference>
<feature type="region of interest" description="Disordered" evidence="6">
    <location>
        <begin position="322"/>
        <end position="487"/>
    </location>
</feature>
<dbReference type="InterPro" id="IPR001584">
    <property type="entry name" value="Integrase_cat-core"/>
</dbReference>
<proteinExistence type="predicted"/>
<evidence type="ECO:0000259" key="9">
    <source>
        <dbReference type="PROSITE" id="PS50994"/>
    </source>
</evidence>
<keyword evidence="5" id="KW-0175">Coiled coil</keyword>
<evidence type="ECO:0008006" key="12">
    <source>
        <dbReference type="Google" id="ProtNLM"/>
    </source>
</evidence>
<dbReference type="InterPro" id="IPR012337">
    <property type="entry name" value="RNaseH-like_sf"/>
</dbReference>
<keyword evidence="3 7" id="KW-1133">Transmembrane helix</keyword>
<feature type="transmembrane region" description="Helical" evidence="7">
    <location>
        <begin position="2359"/>
        <end position="2383"/>
    </location>
</feature>
<evidence type="ECO:0000256" key="3">
    <source>
        <dbReference type="ARBA" id="ARBA00022989"/>
    </source>
</evidence>
<feature type="transmembrane region" description="Helical" evidence="7">
    <location>
        <begin position="2404"/>
        <end position="2426"/>
    </location>
</feature>
<evidence type="ECO:0000256" key="1">
    <source>
        <dbReference type="ARBA" id="ARBA00004370"/>
    </source>
</evidence>
<dbReference type="GO" id="GO:0016020">
    <property type="term" value="C:membrane"/>
    <property type="evidence" value="ECO:0007669"/>
    <property type="project" value="UniProtKB-SubCell"/>
</dbReference>
<evidence type="ECO:0000256" key="4">
    <source>
        <dbReference type="ARBA" id="ARBA00023136"/>
    </source>
</evidence>
<dbReference type="Gene3D" id="1.10.340.70">
    <property type="match status" value="1"/>
</dbReference>
<dbReference type="Pfam" id="PF17921">
    <property type="entry name" value="Integrase_H2C2"/>
    <property type="match status" value="1"/>
</dbReference>
<dbReference type="Proteomes" id="UP000591131">
    <property type="component" value="Unassembled WGS sequence"/>
</dbReference>
<feature type="transmembrane region" description="Helical" evidence="7">
    <location>
        <begin position="2303"/>
        <end position="2322"/>
    </location>
</feature>
<dbReference type="PROSITE" id="PS50994">
    <property type="entry name" value="INTEGRASE"/>
    <property type="match status" value="1"/>
</dbReference>
<sequence length="2646" mass="292519">MSVDKLMQRIEALELALAEANYHPATSTSSSSHGSQRKMSSLIMSIGDNVQLSKWKLDPLDTVLSTLDFGISCKYKDLREVWYAFSMKQLHEKVIQYAECSGFAESRGAQFHSQLRRFSSSLEDQGLSEELVAAVVMISLSTAPFGRSLALQDAIHAYLLSEDTVDLIAKLKDKPVVIPVVDSSLEESPGCKRLQSSTSAEEWSTLFEAVLRNIGHNETTEVYIDDSRAQWESCVQGPKERICDFFYREEKLWRGLSEARAFHSLNSLSDYDRLCGIMPRVSADSRDAITQWMRKHSVTASDISFNDIRCRMIDWEKKSEHRYPWETPSPATERAHSAPVSMNRSKKHGHKDKAKPAWSRSSSCTEQETAQADPVASNALVPGTCPWCKRSTKTHTPESCWFRPKTSESSTTPGPSSKSRPHNLNGATENSLPPPQKARSNANHGNSAEKNPKDSGKVGATTAAAADGSKPVTRSTTGKLPLPIDRLGHPLQRQEGKEISDPPVFFLGDSVQDNSTMATSTSLRSPASLHKKFIRFEVSVPGHGKVGVIVDHASSLTLASETTIIRLGCIVDHSDSQFNKVTSFDGQSIGLVGSCLIPVRIGGRSALWRTYVAPDSVSLPTDCVLLGLTTMSAMGTTVTTPPSPRQPSLFFEALAVSVEARYEGLHQRSTSLPTNHSTPHSHQSSLSKAEDFLSWLDTASDDDMRCRASDALQNFTWRDTKVVFKDEDPMIYHKPYRLKPDLQQALEDKISGLVEAGVLEQVDYNPNSMHVSNCFVVPKQHGKFRMVTDLKRVNARLEDLDDGYNSDYVADVRTCLQQLPSVDDDEDVFYALLDCKDAYHNIPLAASSRKYFTIQYIDQSGALRYYQYRFLPQGFSHASQHWLYNLALLLRTGTGLADPSQVGIVWYMDDVLIRSSSRARCQRLLDYIRILLDLVSIDTNDKLVLPTTSLSAFGIMLDKGKWRVDDKSLSKLREAISCRPDNVADLRQKLGVINYCRSGYQSNAAEDSISALAAPFHTLITPGSTRRTKIRWNDELEAAWDRLVTAQSDGWLSLHRFDELLPPALCWCIITDASAVAACGSLWRVPRRLISYLSAGKLDTKSLMESGHCVGITSHKFTQVQSRWPAMDREAYGIYMALDHWGPLLRNSYYPSTTSSPHYIVVNDNTSALAQWSQQKINAVDTTRGRRWANWLSQLADVLDIDHIWGHLSGRHNSLADLFSRMVDGLYYGPDGSPTTFLLDFSNDDPDDPDEQVLQSGDSAISPMPVMVKELLPDIRRLQRDDSSTTYQGIPIKFLLQAGDHIANGCPLDTYHADTATTTTTVRNWFHCGAFSMADGILYRQYYSDEGPHLVVVAPTGGDFRHLLSNAVSATCQGALSFRSLVCYLSHGDAHFGSPTCLPHIRSFCWWPGMHKYIKDYIHHCPSCRVGRNRNRGSRPQPVTGCRIPDNRSLLHIAVDFADPPINAVSSSKSITLPGGGTVSAILVVCDLFTGFTQYYPVPDKSAQSCAYALFTQWCTFAGLPASITSDNSPFGSQLWAQLCSYAGVSPHLVDPYHPQSNGMCERRVQACKVAISHNSLVRWDLALPLVSATINSVPNPETGLSPFQLLFARRPYRPLDLVMHTLTATQDLYSEDQDADTQGLLDEANEAVKWFGSLSREVMTSTARHFDSIVERRLNESDRANAGPSPISYLCPGDRVQWSKPDGCMAFGYVIRDAGVSDLDGEPPHFSGRFQRGHSYLVRLDDTSIQKVHAQQLRVRQEDPNDLARPQLCVDLDYLSRLDIRPGDFCAAVIDDDTKSFIIGKFIDNTDEGQRVHVYDRAIGGKRFYPVWLSEDGRVAIVEASLSSDELKRKLLEMVKKNKNLLVNNHSKDAKIKALTAEVERSRDAEADDQGVDVVEVNDYKMKYTKMANDMQGSVRADCSLPVSRMKKALIAEIGDQVAAEQVIAGGPTVSGYEGRAQQIKRLRREVRALKMQLKVSQNEGSTGGGRDRARAIQVPPEGEPVVLMKGELSGAAGGMSRLAESRRKQLSELQRETVQLKGKVRELSEVHEAVKSRNRTLTERNQELKEQIAVLMEKSDGDDKVIDEMRVYLDRVGKGAWPAFIVVMNCGDCGLNLSAIGVVEGGLPQYCSACRTKRMHEDGCSSCSDSPVSTPRSTISVDIPSDVVCEDMKINPTASSPTGTVFSGWSVMANTMVGTGVLGLASAFAETGWLLGSTLMTLAVLFAGFTLHLLSILSMRRPVGSQISFYTIAAEIAPFCKVVVDSTIVVKCFGVAVSYLQVAGDMLSMLLIYWNDWREDGVTEFATRAGSIALVGFLMGPVCLTKALKHTAFTNVLALVSIAYCVVLSIVYVDFSGKDSIFIPPTASFFSVLAKLPTFIFAFTCHQNMFLCAEDLHDRTLSKLDMIALLSQLTALIIFIPAVIFPYGTYGYEAESNFLKNIDMDGNLAVQLGYAALAVGVMCSYTLQVRPLAKSLFILVTKGRYHDDSGVGAAVVSILCQVFSVGRTNRSRSSSMPASSRSGSIASSARRRDAARVVGKPRMTIGGWELTIPGPAAGELLGGREQGYPKHHYGEGNEYGHWSTANDVHPMLAYSQLGRWSLSNREYGGHYYHPEQTYTVAQNPRMPNLVASRSQLDRFRADTSLMFD</sequence>
<protein>
    <recommendedName>
        <fullName evidence="12">Reverse transcriptase</fullName>
    </recommendedName>
</protein>
<feature type="coiled-coil region" evidence="5">
    <location>
        <begin position="2028"/>
        <end position="2076"/>
    </location>
</feature>
<feature type="transmembrane region" description="Helical" evidence="7">
    <location>
        <begin position="2446"/>
        <end position="2465"/>
    </location>
</feature>
<feature type="region of interest" description="Disordered" evidence="6">
    <location>
        <begin position="2507"/>
        <end position="2534"/>
    </location>
</feature>
<name>A0A7J6MLG0_PERCH</name>
<dbReference type="Gene3D" id="3.30.70.270">
    <property type="match status" value="1"/>
</dbReference>